<keyword evidence="3 12" id="KW-0808">Transferase</keyword>
<evidence type="ECO:0000259" key="15">
    <source>
        <dbReference type="PROSITE" id="PS50880"/>
    </source>
</evidence>
<dbReference type="Pfam" id="PF13155">
    <property type="entry name" value="Toprim_2"/>
    <property type="match status" value="1"/>
</dbReference>
<keyword evidence="2 12" id="KW-0639">Primosome</keyword>
<keyword evidence="4 12" id="KW-0548">Nucleotidyltransferase</keyword>
<keyword evidence="9" id="KW-0460">Magnesium</keyword>
<comment type="similarity">
    <text evidence="12 13">Belongs to the DnaG primase family.</text>
</comment>
<evidence type="ECO:0000256" key="4">
    <source>
        <dbReference type="ARBA" id="ARBA00022695"/>
    </source>
</evidence>
<comment type="catalytic activity">
    <reaction evidence="12">
        <text>ssDNA + n NTP = ssDNA/pppN(pN)n-1 hybrid + (n-1) diphosphate.</text>
        <dbReference type="EC" id="2.7.7.101"/>
    </reaction>
</comment>
<dbReference type="SUPFAM" id="SSF57783">
    <property type="entry name" value="Zinc beta-ribbon"/>
    <property type="match status" value="1"/>
</dbReference>
<dbReference type="PANTHER" id="PTHR30313">
    <property type="entry name" value="DNA PRIMASE"/>
    <property type="match status" value="1"/>
</dbReference>
<dbReference type="EC" id="2.7.7.101" evidence="12"/>
<dbReference type="Gene3D" id="3.90.980.10">
    <property type="entry name" value="DNA primase, catalytic core, N-terminal domain"/>
    <property type="match status" value="1"/>
</dbReference>
<dbReference type="SMART" id="SM00400">
    <property type="entry name" value="ZnF_CHCC"/>
    <property type="match status" value="1"/>
</dbReference>
<dbReference type="InterPro" id="IPR006295">
    <property type="entry name" value="DNA_primase_DnaG"/>
</dbReference>
<comment type="cofactor">
    <cofactor evidence="12 13 14">
        <name>Zn(2+)</name>
        <dbReference type="ChEBI" id="CHEBI:29105"/>
    </cofactor>
    <text evidence="12 13 14">Binds 1 zinc ion per monomer.</text>
</comment>
<dbReference type="GO" id="GO:0003899">
    <property type="term" value="F:DNA-directed RNA polymerase activity"/>
    <property type="evidence" value="ECO:0007669"/>
    <property type="project" value="UniProtKB-UniRule"/>
</dbReference>
<dbReference type="GO" id="GO:0005737">
    <property type="term" value="C:cytoplasm"/>
    <property type="evidence" value="ECO:0007669"/>
    <property type="project" value="TreeGrafter"/>
</dbReference>
<feature type="domain" description="Toprim" evidence="15">
    <location>
        <begin position="255"/>
        <end position="338"/>
    </location>
</feature>
<sequence length="582" mass="64454">MATDTVQHVKDRLSIVDVVSGYVKLERAGQSLRARCPFHAERTPSFFVSPERGTYHCFGCQSGGDIFSFVQQIEGLDFKGALKILAEKAGVPIVYEKKETRDARERLFELLEVATIFYASHLTPASREYLLKRGLTKDIVQSFRIGEAKEEWSEASNYFRGKGFSEREILDAGLAKKGERGLYDRFRSRIIFPIADSAGRIVGFSGRIFLGSGEQPSQAESEAPKYLNSPETALFRKSKILYGFDRAKQAIRKYNCAILVEGQMDLLASHGAGWTNTVAVSGTAFTPEHASLIRRMSDNLVIALDADEAGLKAAGRAARAALQAGLNVKVSRLPKGKDPAELILEEGADAWKTAIRQAKDIITFLLDALEEHLLADPKSTLARERFRRGVESAVLPFLADVQSPILREQYVHEIAERLGVREQAVGEAFEGLPRAQMPTATPGENVMRDPKNAIRAADRVRQAFALLLWAQGREKPVLDPESYAREFKDAIGTDAFKILEALPDSEKEGLRFSAENLHGESMTLKEEGRALLTAIELDRLRGELAEATAELKEAELTGDEGKIGEIMRQCKQLTTRIAELGR</sequence>
<dbReference type="InterPro" id="IPR019475">
    <property type="entry name" value="DNA_primase_DnaB-bd"/>
</dbReference>
<keyword evidence="11 12" id="KW-0804">Transcription</keyword>
<keyword evidence="10 12" id="KW-0238">DNA-binding</keyword>
<comment type="domain">
    <text evidence="12">Contains an N-terminal zinc-binding domain, a central core domain that contains the primase activity, and a C-terminal DnaB-binding domain.</text>
</comment>
<evidence type="ECO:0000256" key="6">
    <source>
        <dbReference type="ARBA" id="ARBA00022723"/>
    </source>
</evidence>
<dbReference type="AlphaFoldDB" id="A0A1F6BVT6"/>
<evidence type="ECO:0000256" key="7">
    <source>
        <dbReference type="ARBA" id="ARBA00022771"/>
    </source>
</evidence>
<keyword evidence="6 12" id="KW-0479">Metal-binding</keyword>
<dbReference type="EMBL" id="MFKN01000016">
    <property type="protein sequence ID" value="OGG41041.1"/>
    <property type="molecule type" value="Genomic_DNA"/>
</dbReference>
<dbReference type="InterPro" id="IPR037068">
    <property type="entry name" value="DNA_primase_core_N_sf"/>
</dbReference>
<keyword evidence="7 12" id="KW-0863">Zinc-finger</keyword>
<protein>
    <recommendedName>
        <fullName evidence="12 13">DNA primase</fullName>
        <ecNumber evidence="12">2.7.7.101</ecNumber>
    </recommendedName>
</protein>
<comment type="function">
    <text evidence="12 13">RNA polymerase that catalyzes the synthesis of short RNA molecules used as primers for DNA polymerase during DNA replication.</text>
</comment>
<name>A0A1F6BVT6_9BACT</name>
<keyword evidence="5 12" id="KW-0235">DNA replication</keyword>
<dbReference type="GO" id="GO:0003677">
    <property type="term" value="F:DNA binding"/>
    <property type="evidence" value="ECO:0007669"/>
    <property type="project" value="UniProtKB-KW"/>
</dbReference>
<dbReference type="Gene3D" id="3.40.1360.10">
    <property type="match status" value="1"/>
</dbReference>
<evidence type="ECO:0000256" key="12">
    <source>
        <dbReference type="HAMAP-Rule" id="MF_00974"/>
    </source>
</evidence>
<dbReference type="InterPro" id="IPR013264">
    <property type="entry name" value="DNAG_N"/>
</dbReference>
<dbReference type="CDD" id="cd03364">
    <property type="entry name" value="TOPRIM_DnaG_primases"/>
    <property type="match status" value="1"/>
</dbReference>
<feature type="zinc finger region" description="CHC2-type" evidence="12 14">
    <location>
        <begin position="36"/>
        <end position="60"/>
    </location>
</feature>
<dbReference type="Pfam" id="PF08275">
    <property type="entry name" value="DNAG_N"/>
    <property type="match status" value="1"/>
</dbReference>
<comment type="subunit">
    <text evidence="12">Monomer. Interacts with DnaB.</text>
</comment>
<comment type="caution">
    <text evidence="16">The sequence shown here is derived from an EMBL/GenBank/DDBJ whole genome shotgun (WGS) entry which is preliminary data.</text>
</comment>
<dbReference type="InterPro" id="IPR034151">
    <property type="entry name" value="TOPRIM_DnaG_bac"/>
</dbReference>
<gene>
    <name evidence="12" type="primary">dnaG</name>
    <name evidence="16" type="ORF">A2118_00545</name>
</gene>
<dbReference type="GO" id="GO:0000428">
    <property type="term" value="C:DNA-directed RNA polymerase complex"/>
    <property type="evidence" value="ECO:0007669"/>
    <property type="project" value="UniProtKB-KW"/>
</dbReference>
<dbReference type="InterPro" id="IPR030846">
    <property type="entry name" value="DnaG_bac"/>
</dbReference>
<dbReference type="PANTHER" id="PTHR30313:SF2">
    <property type="entry name" value="DNA PRIMASE"/>
    <property type="match status" value="1"/>
</dbReference>
<evidence type="ECO:0000256" key="13">
    <source>
        <dbReference type="PIRNR" id="PIRNR002811"/>
    </source>
</evidence>
<dbReference type="GO" id="GO:1990077">
    <property type="term" value="C:primosome complex"/>
    <property type="evidence" value="ECO:0007669"/>
    <property type="project" value="UniProtKB-KW"/>
</dbReference>
<accession>A0A1F6BVT6</accession>
<dbReference type="InterPro" id="IPR050219">
    <property type="entry name" value="DnaG_primase"/>
</dbReference>
<dbReference type="GO" id="GO:0006269">
    <property type="term" value="P:DNA replication, synthesis of primer"/>
    <property type="evidence" value="ECO:0007669"/>
    <property type="project" value="UniProtKB-UniRule"/>
</dbReference>
<dbReference type="PIRSF" id="PIRSF002811">
    <property type="entry name" value="DnaG"/>
    <property type="match status" value="1"/>
</dbReference>
<dbReference type="InterPro" id="IPR002694">
    <property type="entry name" value="Znf_CHC2"/>
</dbReference>
<dbReference type="FunFam" id="3.90.580.10:FF:000001">
    <property type="entry name" value="DNA primase"/>
    <property type="match status" value="1"/>
</dbReference>
<dbReference type="Gene3D" id="3.90.580.10">
    <property type="entry name" value="Zinc finger, CHC2-type domain"/>
    <property type="match status" value="1"/>
</dbReference>
<dbReference type="Pfam" id="PF10410">
    <property type="entry name" value="DnaB_bind"/>
    <property type="match status" value="1"/>
</dbReference>
<dbReference type="NCBIfam" id="TIGR01391">
    <property type="entry name" value="dnaG"/>
    <property type="match status" value="1"/>
</dbReference>
<reference evidence="16 17" key="1">
    <citation type="journal article" date="2016" name="Nat. Commun.">
        <title>Thousands of microbial genomes shed light on interconnected biogeochemical processes in an aquifer system.</title>
        <authorList>
            <person name="Anantharaman K."/>
            <person name="Brown C.T."/>
            <person name="Hug L.A."/>
            <person name="Sharon I."/>
            <person name="Castelle C.J."/>
            <person name="Probst A.J."/>
            <person name="Thomas B.C."/>
            <person name="Singh A."/>
            <person name="Wilkins M.J."/>
            <person name="Karaoz U."/>
            <person name="Brodie E.L."/>
            <person name="Williams K.H."/>
            <person name="Hubbard S.S."/>
            <person name="Banfield J.F."/>
        </authorList>
    </citation>
    <scope>NUCLEOTIDE SEQUENCE [LARGE SCALE GENOMIC DNA]</scope>
</reference>
<dbReference type="InterPro" id="IPR036977">
    <property type="entry name" value="DNA_primase_Znf_CHC2"/>
</dbReference>
<proteinExistence type="inferred from homology"/>
<dbReference type="SMART" id="SM00493">
    <property type="entry name" value="TOPRIM"/>
    <property type="match status" value="1"/>
</dbReference>
<evidence type="ECO:0000256" key="14">
    <source>
        <dbReference type="PIRSR" id="PIRSR002811-1"/>
    </source>
</evidence>
<evidence type="ECO:0000256" key="8">
    <source>
        <dbReference type="ARBA" id="ARBA00022833"/>
    </source>
</evidence>
<evidence type="ECO:0000256" key="3">
    <source>
        <dbReference type="ARBA" id="ARBA00022679"/>
    </source>
</evidence>
<dbReference type="PROSITE" id="PS50880">
    <property type="entry name" value="TOPRIM"/>
    <property type="match status" value="1"/>
</dbReference>
<evidence type="ECO:0000256" key="2">
    <source>
        <dbReference type="ARBA" id="ARBA00022515"/>
    </source>
</evidence>
<evidence type="ECO:0000256" key="11">
    <source>
        <dbReference type="ARBA" id="ARBA00023163"/>
    </source>
</evidence>
<dbReference type="Pfam" id="PF01807">
    <property type="entry name" value="Zn_ribbon_DnaG"/>
    <property type="match status" value="1"/>
</dbReference>
<evidence type="ECO:0000256" key="1">
    <source>
        <dbReference type="ARBA" id="ARBA00022478"/>
    </source>
</evidence>
<evidence type="ECO:0000256" key="10">
    <source>
        <dbReference type="ARBA" id="ARBA00023125"/>
    </source>
</evidence>
<dbReference type="Proteomes" id="UP000179014">
    <property type="component" value="Unassembled WGS sequence"/>
</dbReference>
<dbReference type="HAMAP" id="MF_00974">
    <property type="entry name" value="DNA_primase_DnaG"/>
    <property type="match status" value="1"/>
</dbReference>
<keyword evidence="8 12" id="KW-0862">Zinc</keyword>
<keyword evidence="1 12" id="KW-0240">DNA-directed RNA polymerase</keyword>
<dbReference type="GO" id="GO:0008270">
    <property type="term" value="F:zinc ion binding"/>
    <property type="evidence" value="ECO:0007669"/>
    <property type="project" value="UniProtKB-UniRule"/>
</dbReference>
<dbReference type="InterPro" id="IPR006171">
    <property type="entry name" value="TOPRIM_dom"/>
</dbReference>
<dbReference type="SUPFAM" id="SSF56731">
    <property type="entry name" value="DNA primase core"/>
    <property type="match status" value="1"/>
</dbReference>
<evidence type="ECO:0000256" key="9">
    <source>
        <dbReference type="ARBA" id="ARBA00022842"/>
    </source>
</evidence>
<dbReference type="STRING" id="1798474.A2118_00545"/>
<evidence type="ECO:0000313" key="17">
    <source>
        <dbReference type="Proteomes" id="UP000179014"/>
    </source>
</evidence>
<evidence type="ECO:0000256" key="5">
    <source>
        <dbReference type="ARBA" id="ARBA00022705"/>
    </source>
</evidence>
<evidence type="ECO:0000313" key="16">
    <source>
        <dbReference type="EMBL" id="OGG41041.1"/>
    </source>
</evidence>
<organism evidence="16 17">
    <name type="scientific">Candidatus Kaiserbacteria bacterium GWA2_50_9</name>
    <dbReference type="NCBI Taxonomy" id="1798474"/>
    <lineage>
        <taxon>Bacteria</taxon>
        <taxon>Candidatus Kaiseribacteriota</taxon>
    </lineage>
</organism>